<keyword evidence="3" id="KW-0217">Developmental protein</keyword>
<protein>
    <recommendedName>
        <fullName evidence="10">Homeobox domain-containing protein</fullName>
    </recommendedName>
</protein>
<comment type="subcellular location">
    <subcellularLocation>
        <location evidence="1 7 8">Nucleus</location>
    </subcellularLocation>
</comment>
<dbReference type="Proteomes" id="UP000050795">
    <property type="component" value="Unassembled WGS sequence"/>
</dbReference>
<dbReference type="InterPro" id="IPR009057">
    <property type="entry name" value="Homeodomain-like_sf"/>
</dbReference>
<keyword evidence="11" id="KW-1185">Reference proteome</keyword>
<evidence type="ECO:0000256" key="6">
    <source>
        <dbReference type="ARBA" id="ARBA00023242"/>
    </source>
</evidence>
<feature type="region of interest" description="Disordered" evidence="9">
    <location>
        <begin position="573"/>
        <end position="593"/>
    </location>
</feature>
<evidence type="ECO:0000313" key="12">
    <source>
        <dbReference type="WBParaSite" id="TREG1_24510.1"/>
    </source>
</evidence>
<dbReference type="GO" id="GO:0009653">
    <property type="term" value="P:anatomical structure morphogenesis"/>
    <property type="evidence" value="ECO:0007669"/>
    <property type="project" value="TreeGrafter"/>
</dbReference>
<keyword evidence="5 7" id="KW-0371">Homeobox</keyword>
<name>A0AA85JE23_TRIRE</name>
<dbReference type="InterPro" id="IPR001356">
    <property type="entry name" value="HD"/>
</dbReference>
<dbReference type="SMART" id="SM00389">
    <property type="entry name" value="HOX"/>
    <property type="match status" value="1"/>
</dbReference>
<evidence type="ECO:0000256" key="5">
    <source>
        <dbReference type="ARBA" id="ARBA00023155"/>
    </source>
</evidence>
<dbReference type="PROSITE" id="PS50071">
    <property type="entry name" value="HOMEOBOX_2"/>
    <property type="match status" value="1"/>
</dbReference>
<dbReference type="InterPro" id="IPR017970">
    <property type="entry name" value="Homeobox_CS"/>
</dbReference>
<dbReference type="SUPFAM" id="SSF46689">
    <property type="entry name" value="Homeodomain-like"/>
    <property type="match status" value="1"/>
</dbReference>
<comment type="similarity">
    <text evidence="2">Belongs to the paired homeobox family. Bicoid subfamily.</text>
</comment>
<evidence type="ECO:0000256" key="8">
    <source>
        <dbReference type="RuleBase" id="RU000682"/>
    </source>
</evidence>
<dbReference type="PROSITE" id="PS00027">
    <property type="entry name" value="HOMEOBOX_1"/>
    <property type="match status" value="1"/>
</dbReference>
<keyword evidence="6 7" id="KW-0539">Nucleus</keyword>
<feature type="compositionally biased region" description="Polar residues" evidence="9">
    <location>
        <begin position="1"/>
        <end position="11"/>
    </location>
</feature>
<dbReference type="AlphaFoldDB" id="A0AA85JE23"/>
<feature type="compositionally biased region" description="Low complexity" evidence="9">
    <location>
        <begin position="12"/>
        <end position="35"/>
    </location>
</feature>
<dbReference type="WBParaSite" id="TREG1_24510.1">
    <property type="protein sequence ID" value="TREG1_24510.1"/>
    <property type="gene ID" value="TREG1_24510"/>
</dbReference>
<feature type="DNA-binding region" description="Homeobox" evidence="7">
    <location>
        <begin position="246"/>
        <end position="305"/>
    </location>
</feature>
<dbReference type="PANTHER" id="PTHR45882">
    <property type="entry name" value="PITUITARY HOMEOBOX HOMOLOG PTX1"/>
    <property type="match status" value="1"/>
</dbReference>
<reference evidence="12" key="2">
    <citation type="submission" date="2023-11" db="UniProtKB">
        <authorList>
            <consortium name="WormBaseParasite"/>
        </authorList>
    </citation>
    <scope>IDENTIFICATION</scope>
</reference>
<proteinExistence type="inferred from homology"/>
<dbReference type="CDD" id="cd00086">
    <property type="entry name" value="homeodomain"/>
    <property type="match status" value="1"/>
</dbReference>
<evidence type="ECO:0000256" key="4">
    <source>
        <dbReference type="ARBA" id="ARBA00023125"/>
    </source>
</evidence>
<dbReference type="PANTHER" id="PTHR45882:SF3">
    <property type="entry name" value="PITUITARY HOMEOBOX HOMOLOG PTX1"/>
    <property type="match status" value="1"/>
</dbReference>
<evidence type="ECO:0000313" key="11">
    <source>
        <dbReference type="Proteomes" id="UP000050795"/>
    </source>
</evidence>
<evidence type="ECO:0000256" key="7">
    <source>
        <dbReference type="PROSITE-ProRule" id="PRU00108"/>
    </source>
</evidence>
<keyword evidence="4 7" id="KW-0238">DNA-binding</keyword>
<evidence type="ECO:0000256" key="2">
    <source>
        <dbReference type="ARBA" id="ARBA00006503"/>
    </source>
</evidence>
<evidence type="ECO:0000259" key="10">
    <source>
        <dbReference type="PROSITE" id="PS50071"/>
    </source>
</evidence>
<organism evidence="11 12">
    <name type="scientific">Trichobilharzia regenti</name>
    <name type="common">Nasal bird schistosome</name>
    <dbReference type="NCBI Taxonomy" id="157069"/>
    <lineage>
        <taxon>Eukaryota</taxon>
        <taxon>Metazoa</taxon>
        <taxon>Spiralia</taxon>
        <taxon>Lophotrochozoa</taxon>
        <taxon>Platyhelminthes</taxon>
        <taxon>Trematoda</taxon>
        <taxon>Digenea</taxon>
        <taxon>Strigeidida</taxon>
        <taxon>Schistosomatoidea</taxon>
        <taxon>Schistosomatidae</taxon>
        <taxon>Trichobilharzia</taxon>
    </lineage>
</organism>
<sequence>MNISNTTMTSVTAIPNNNTHPANTPNNSTNSHNINQPCKIPKFNLHESVGNYDFESYSSVDHVYPLNKRPIKHDFEKFTTSQTIDFNAELTQLKLNNVRKSIPHNLFPNNQNKLVEKGTKPFDFKKENERYKTPSNTNSSIKHVTSNNNNGQNIISEGMFSSGNFVNTLTIGITGTTSSVNPDNSFHNTTLVTTSNLFTKSKHQTPSKGFSDQIKPNMETFDSNANTNNLSFNRTHSCRPQFTKRQRRQRTHFTSQQLQELEATFARNRYPDMNLREEIATWTDLSESRVRVWFKNRRAKWRKRERHLDAVLRGTLTNPFVPLIRAGVGQTSCGLGSYALCGTNGHGFHSVGQNQISNAILTFSQPQVNYFQNSSVNNCRSTYPFVSASYDNAVPSLPSRTSPNIFNPPFSYLANSRNDVEDVHNYSGGLSDSYPFKSTSTTNNGSSYSNSYCSYPSGVNLNTGLPSGITNSSWMNNLNNCEYSNDVNNNTTSSTDFSVAAFAASNMLNTYSSVIHGINSTNFLGLNSSKEASNSLPSLSSSLSTPAFLPSNTNSQPVHPQIHCLNQIQDTGLSLGHTSSSSENSLNSSNSFETNTVKSSSLAQTSLPDWSAINKSVNTTQYINNTPLIKNSPCVNDDDDDGDYDGNQDDSKMYSGHFTRDCVNSSLRNLKDSKDYLKMSQACESKPSICQALCRDYNSNNTIHDSEMTDSFNFDNFIHPFIRKRETCFNANEASESVDRINVPAGFSLPFSSPQSSSSSFIPSVLNSISAKTYENLQLTNSHTNELLLDNNVTRKISEQSLKLEEPFSRSLIHYQQHRHQTRQPHEHMSEPALMMPSNSNNFPFLPTAAMMAAAAAVKMNSNACNSTNLNDTNSTINITPISSAKMSAVTLTNPTLPRWQTNLGKLSSATETCGTDTSVFMPSASLTSNILNDNQQTQESYRNSMFTRYVLPQANFETNQLCTDNQTSGANLNQICH</sequence>
<feature type="region of interest" description="Disordered" evidence="9">
    <location>
        <begin position="628"/>
        <end position="650"/>
    </location>
</feature>
<feature type="region of interest" description="Disordered" evidence="9">
    <location>
        <begin position="1"/>
        <end position="35"/>
    </location>
</feature>
<evidence type="ECO:0000256" key="9">
    <source>
        <dbReference type="SAM" id="MobiDB-lite"/>
    </source>
</evidence>
<accession>A0AA85JE23</accession>
<feature type="compositionally biased region" description="Acidic residues" evidence="9">
    <location>
        <begin position="636"/>
        <end position="648"/>
    </location>
</feature>
<feature type="domain" description="Homeobox" evidence="10">
    <location>
        <begin position="244"/>
        <end position="304"/>
    </location>
</feature>
<dbReference type="GO" id="GO:0000978">
    <property type="term" value="F:RNA polymerase II cis-regulatory region sequence-specific DNA binding"/>
    <property type="evidence" value="ECO:0007669"/>
    <property type="project" value="TreeGrafter"/>
</dbReference>
<evidence type="ECO:0000256" key="1">
    <source>
        <dbReference type="ARBA" id="ARBA00004123"/>
    </source>
</evidence>
<dbReference type="Gene3D" id="1.10.10.60">
    <property type="entry name" value="Homeodomain-like"/>
    <property type="match status" value="1"/>
</dbReference>
<reference evidence="11" key="1">
    <citation type="submission" date="2022-06" db="EMBL/GenBank/DDBJ databases">
        <authorList>
            <person name="Berger JAMES D."/>
            <person name="Berger JAMES D."/>
        </authorList>
    </citation>
    <scope>NUCLEOTIDE SEQUENCE [LARGE SCALE GENOMIC DNA]</scope>
</reference>
<dbReference type="GO" id="GO:0000981">
    <property type="term" value="F:DNA-binding transcription factor activity, RNA polymerase II-specific"/>
    <property type="evidence" value="ECO:0007669"/>
    <property type="project" value="InterPro"/>
</dbReference>
<dbReference type="Pfam" id="PF00046">
    <property type="entry name" value="Homeodomain"/>
    <property type="match status" value="1"/>
</dbReference>
<evidence type="ECO:0000256" key="3">
    <source>
        <dbReference type="ARBA" id="ARBA00022473"/>
    </source>
</evidence>
<dbReference type="GO" id="GO:0005634">
    <property type="term" value="C:nucleus"/>
    <property type="evidence" value="ECO:0007669"/>
    <property type="project" value="UniProtKB-SubCell"/>
</dbReference>
<dbReference type="FunFam" id="1.10.10.60:FF:000679">
    <property type="entry name" value="Homeobox protein aristaless"/>
    <property type="match status" value="1"/>
</dbReference>